<dbReference type="EMBL" id="CP112998">
    <property type="protein sequence ID" value="WAC13279.1"/>
    <property type="molecule type" value="Genomic_DNA"/>
</dbReference>
<dbReference type="RefSeq" id="WP_244819608.1">
    <property type="nucleotide sequence ID" value="NZ_CP112998.1"/>
</dbReference>
<dbReference type="AlphaFoldDB" id="A0A9E8NAY3"/>
<organism evidence="2 3">
    <name type="scientific">Dyadobacter pollutisoli</name>
    <dbReference type="NCBI Taxonomy" id="2910158"/>
    <lineage>
        <taxon>Bacteria</taxon>
        <taxon>Pseudomonadati</taxon>
        <taxon>Bacteroidota</taxon>
        <taxon>Cytophagia</taxon>
        <taxon>Cytophagales</taxon>
        <taxon>Spirosomataceae</taxon>
        <taxon>Dyadobacter</taxon>
    </lineage>
</organism>
<protein>
    <recommendedName>
        <fullName evidence="1">PH domain-containing protein</fullName>
    </recommendedName>
</protein>
<reference evidence="2" key="1">
    <citation type="submission" date="2022-11" db="EMBL/GenBank/DDBJ databases">
        <title>Dyadobacter pollutisoli sp. nov., isolated from plastic dumped soil.</title>
        <authorList>
            <person name="Kim J.M."/>
            <person name="Kim K.R."/>
            <person name="Lee J.K."/>
            <person name="Hao L."/>
            <person name="Jeon C.O."/>
        </authorList>
    </citation>
    <scope>NUCLEOTIDE SEQUENCE</scope>
    <source>
        <strain evidence="2">U1</strain>
    </source>
</reference>
<evidence type="ECO:0000313" key="2">
    <source>
        <dbReference type="EMBL" id="WAC13279.1"/>
    </source>
</evidence>
<accession>A0A9E8NAY3</accession>
<name>A0A9E8NAY3_9BACT</name>
<proteinExistence type="predicted"/>
<feature type="domain" description="PH" evidence="1">
    <location>
        <begin position="1"/>
        <end position="53"/>
    </location>
</feature>
<evidence type="ECO:0000259" key="1">
    <source>
        <dbReference type="PROSITE" id="PS50003"/>
    </source>
</evidence>
<sequence>MTKKPIRWTVSDCGLSSAHSFAVQLENNHNVFIKAASDEDTEQWISQVFKKLIAIELEWVAGCLGLERLGQLGWDNV</sequence>
<keyword evidence="3" id="KW-1185">Reference proteome</keyword>
<dbReference type="Proteomes" id="UP001164653">
    <property type="component" value="Chromosome"/>
</dbReference>
<dbReference type="InterPro" id="IPR001849">
    <property type="entry name" value="PH_domain"/>
</dbReference>
<dbReference type="KEGG" id="dpf:ON006_04800"/>
<gene>
    <name evidence="2" type="ORF">ON006_04800</name>
</gene>
<dbReference type="PROSITE" id="PS50003">
    <property type="entry name" value="PH_DOMAIN"/>
    <property type="match status" value="1"/>
</dbReference>
<evidence type="ECO:0000313" key="3">
    <source>
        <dbReference type="Proteomes" id="UP001164653"/>
    </source>
</evidence>